<dbReference type="AlphaFoldDB" id="A0A1Q5P5M7"/>
<dbReference type="InterPro" id="IPR027417">
    <property type="entry name" value="P-loop_NTPase"/>
</dbReference>
<name>A0A1Q5P5M7_9BACI</name>
<evidence type="ECO:0000313" key="2">
    <source>
        <dbReference type="Proteomes" id="UP000186524"/>
    </source>
</evidence>
<proteinExistence type="predicted"/>
<accession>A0A1Q5P5M7</accession>
<comment type="caution">
    <text evidence="1">The sequence shown here is derived from an EMBL/GenBank/DDBJ whole genome shotgun (WGS) entry which is preliminary data.</text>
</comment>
<evidence type="ECO:0008006" key="3">
    <source>
        <dbReference type="Google" id="ProtNLM"/>
    </source>
</evidence>
<organism evidence="1 2">
    <name type="scientific">Domibacillus mangrovi</name>
    <dbReference type="NCBI Taxonomy" id="1714354"/>
    <lineage>
        <taxon>Bacteria</taxon>
        <taxon>Bacillati</taxon>
        <taxon>Bacillota</taxon>
        <taxon>Bacilli</taxon>
        <taxon>Bacillales</taxon>
        <taxon>Bacillaceae</taxon>
        <taxon>Domibacillus</taxon>
    </lineage>
</organism>
<dbReference type="RefSeq" id="WP_073710680.1">
    <property type="nucleotide sequence ID" value="NZ_MRWQ01000004.1"/>
</dbReference>
<dbReference type="STRING" id="1714354.BLL40_04250"/>
<dbReference type="SUPFAM" id="SSF52540">
    <property type="entry name" value="P-loop containing nucleoside triphosphate hydrolases"/>
    <property type="match status" value="1"/>
</dbReference>
<reference evidence="1 2" key="1">
    <citation type="submission" date="2016-12" db="EMBL/GenBank/DDBJ databases">
        <title>Domibacillus sp. SAOS 44 whole genome sequencing.</title>
        <authorList>
            <person name="Verma A."/>
            <person name="Krishnamurthi S."/>
        </authorList>
    </citation>
    <scope>NUCLEOTIDE SEQUENCE [LARGE SCALE GENOMIC DNA]</scope>
    <source>
        <strain evidence="1 2">SAOS 44</strain>
    </source>
</reference>
<dbReference type="EMBL" id="MRWQ01000004">
    <property type="protein sequence ID" value="OKL37527.1"/>
    <property type="molecule type" value="Genomic_DNA"/>
</dbReference>
<evidence type="ECO:0000313" key="1">
    <source>
        <dbReference type="EMBL" id="OKL37527.1"/>
    </source>
</evidence>
<protein>
    <recommendedName>
        <fullName evidence="3">Nucleotide kinase</fullName>
    </recommendedName>
</protein>
<sequence length="331" mass="37061">MHYFTSGHTSRGFVQMAETNVSDVRQFILLRGGGECAQMECLKEIEGRLQTEGVQFDSIRSPWNALMPEGLIVGNKAIWCGSLAPDIPIEATVRHAAIHPDMLSAPPAQKTAHIAYDCFREALFIHDKWESIFINRFDPKKADRLAQHWITALFPGKSEGEKQKTIHRFLGAATPTGPVDYIPELTEGLKKRYLIKGRAGTGKSTFMKKIAAFSEQKGYRTEMYHCGFDPASIDMVIVRELGFALFDSTAPHEYFPGNNEVDVIIDTYAELVEPGTDEMYAKEIAALSKRYSELMEEGTAHLLEAYKEKEAARTATPAAASRTAEMIWNYL</sequence>
<dbReference type="Gene3D" id="3.40.50.300">
    <property type="entry name" value="P-loop containing nucleotide triphosphate hydrolases"/>
    <property type="match status" value="1"/>
</dbReference>
<gene>
    <name evidence="1" type="ORF">BLL40_04250</name>
</gene>
<keyword evidence="2" id="KW-1185">Reference proteome</keyword>
<dbReference type="OrthoDB" id="9781752at2"/>
<dbReference type="Proteomes" id="UP000186524">
    <property type="component" value="Unassembled WGS sequence"/>
</dbReference>